<evidence type="ECO:0000256" key="7">
    <source>
        <dbReference type="ARBA" id="ARBA00023033"/>
    </source>
</evidence>
<dbReference type="PRINTS" id="PR00385">
    <property type="entry name" value="P450"/>
</dbReference>
<keyword evidence="3 8" id="KW-0349">Heme</keyword>
<comment type="similarity">
    <text evidence="2">Belongs to the cytochrome P450 family.</text>
</comment>
<evidence type="ECO:0000313" key="10">
    <source>
        <dbReference type="Proteomes" id="UP001150904"/>
    </source>
</evidence>
<dbReference type="Proteomes" id="UP001150904">
    <property type="component" value="Unassembled WGS sequence"/>
</dbReference>
<dbReference type="PRINTS" id="PR00463">
    <property type="entry name" value="EP450I"/>
</dbReference>
<evidence type="ECO:0000256" key="2">
    <source>
        <dbReference type="ARBA" id="ARBA00010617"/>
    </source>
</evidence>
<proteinExistence type="inferred from homology"/>
<keyword evidence="7" id="KW-0503">Monooxygenase</keyword>
<protein>
    <recommendedName>
        <fullName evidence="11">Cytochrome P450</fullName>
    </recommendedName>
</protein>
<dbReference type="EMBL" id="JAPQKR010000014">
    <property type="protein sequence ID" value="KAJ5198303.1"/>
    <property type="molecule type" value="Genomic_DNA"/>
</dbReference>
<dbReference type="PANTHER" id="PTHR24305">
    <property type="entry name" value="CYTOCHROME P450"/>
    <property type="match status" value="1"/>
</dbReference>
<dbReference type="GO" id="GO:0004497">
    <property type="term" value="F:monooxygenase activity"/>
    <property type="evidence" value="ECO:0007669"/>
    <property type="project" value="UniProtKB-KW"/>
</dbReference>
<dbReference type="AlphaFoldDB" id="A0A9W9JK10"/>
<evidence type="ECO:0008006" key="11">
    <source>
        <dbReference type="Google" id="ProtNLM"/>
    </source>
</evidence>
<accession>A0A9W9JK10</accession>
<evidence type="ECO:0000256" key="1">
    <source>
        <dbReference type="ARBA" id="ARBA00001971"/>
    </source>
</evidence>
<dbReference type="GO" id="GO:0043386">
    <property type="term" value="P:mycotoxin biosynthetic process"/>
    <property type="evidence" value="ECO:0007669"/>
    <property type="project" value="UniProtKB-ARBA"/>
</dbReference>
<dbReference type="GeneID" id="83181783"/>
<dbReference type="RefSeq" id="XP_058306731.1">
    <property type="nucleotide sequence ID" value="XM_058454482.1"/>
</dbReference>
<evidence type="ECO:0000256" key="6">
    <source>
        <dbReference type="ARBA" id="ARBA00023004"/>
    </source>
</evidence>
<dbReference type="InterPro" id="IPR002401">
    <property type="entry name" value="Cyt_P450_E_grp-I"/>
</dbReference>
<keyword evidence="6 8" id="KW-0408">Iron</keyword>
<feature type="binding site" description="axial binding residue" evidence="8">
    <location>
        <position position="377"/>
    </location>
    <ligand>
        <name>heme</name>
        <dbReference type="ChEBI" id="CHEBI:30413"/>
    </ligand>
    <ligandPart>
        <name>Fe</name>
        <dbReference type="ChEBI" id="CHEBI:18248"/>
    </ligandPart>
</feature>
<keyword evidence="4 8" id="KW-0479">Metal-binding</keyword>
<dbReference type="PANTHER" id="PTHR24305:SF157">
    <property type="entry name" value="N-ACETYLTRYPTOPHAN 6-HYDROXYLASE IVOC-RELATED"/>
    <property type="match status" value="1"/>
</dbReference>
<evidence type="ECO:0000256" key="5">
    <source>
        <dbReference type="ARBA" id="ARBA00023002"/>
    </source>
</evidence>
<evidence type="ECO:0000256" key="4">
    <source>
        <dbReference type="ARBA" id="ARBA00022723"/>
    </source>
</evidence>
<dbReference type="Gene3D" id="1.10.630.10">
    <property type="entry name" value="Cytochrome P450"/>
    <property type="match status" value="1"/>
</dbReference>
<comment type="caution">
    <text evidence="9">The sequence shown here is derived from an EMBL/GenBank/DDBJ whole genome shotgun (WGS) entry which is preliminary data.</text>
</comment>
<evidence type="ECO:0000256" key="8">
    <source>
        <dbReference type="PIRSR" id="PIRSR602401-1"/>
    </source>
</evidence>
<dbReference type="GO" id="GO:0016705">
    <property type="term" value="F:oxidoreductase activity, acting on paired donors, with incorporation or reduction of molecular oxygen"/>
    <property type="evidence" value="ECO:0007669"/>
    <property type="project" value="InterPro"/>
</dbReference>
<dbReference type="GO" id="GO:0005506">
    <property type="term" value="F:iron ion binding"/>
    <property type="evidence" value="ECO:0007669"/>
    <property type="project" value="InterPro"/>
</dbReference>
<dbReference type="Pfam" id="PF00067">
    <property type="entry name" value="p450"/>
    <property type="match status" value="1"/>
</dbReference>
<sequence length="438" mass="50268">MHEVYGPIVRINPREIHISDPSYFAEIYSNGVQEKYPFMVGVAPLPGSTYSTIDHNLHRTRRGILNPFFSKQAVTRMEHIVQDKVNKAAGRLEQAQHDRTVIRTDALFAALASDVICRYTYGESSGYLEKENLENEFRDAVTGASVFCHFTRFFFPIMMGMLQSMPSVILWLQPKYKGYFDMERKLKQQNLAALQNTSNEKDSKWTIFHALSDPSLHSEERTPERLRNEAMTIMGAGTETTARVLTMGSYHLYNNRASLKRLRDELKTVMPEPTSQVSWSQLEKLPYLTAVINESLRLGHTATIRLPRVAPKKALVYKDYIIPPGTPVSQLIYLVHMNSNVFPDPHTFNPERWLESPQKGERLDRFLVPFTKGSRICVGMNLSYAEMYLMFATLARRFDLEMQTAWEDIQVTRDKLLGVPENKDKLEVEAVVTGVVYE</sequence>
<reference evidence="9" key="2">
    <citation type="journal article" date="2023" name="IMA Fungus">
        <title>Comparative genomic study of the Penicillium genus elucidates a diverse pangenome and 15 lateral gene transfer events.</title>
        <authorList>
            <person name="Petersen C."/>
            <person name="Sorensen T."/>
            <person name="Nielsen M.R."/>
            <person name="Sondergaard T.E."/>
            <person name="Sorensen J.L."/>
            <person name="Fitzpatrick D.A."/>
            <person name="Frisvad J.C."/>
            <person name="Nielsen K.L."/>
        </authorList>
    </citation>
    <scope>NUCLEOTIDE SEQUENCE</scope>
    <source>
        <strain evidence="9">IBT 15544</strain>
    </source>
</reference>
<dbReference type="CDD" id="cd11062">
    <property type="entry name" value="CYP58-like"/>
    <property type="match status" value="1"/>
</dbReference>
<gene>
    <name evidence="9" type="ORF">N7498_007420</name>
</gene>
<evidence type="ECO:0000256" key="3">
    <source>
        <dbReference type="ARBA" id="ARBA00022617"/>
    </source>
</evidence>
<dbReference type="GO" id="GO:0020037">
    <property type="term" value="F:heme binding"/>
    <property type="evidence" value="ECO:0007669"/>
    <property type="project" value="InterPro"/>
</dbReference>
<dbReference type="SUPFAM" id="SSF48264">
    <property type="entry name" value="Cytochrome P450"/>
    <property type="match status" value="1"/>
</dbReference>
<dbReference type="InterPro" id="IPR001128">
    <property type="entry name" value="Cyt_P450"/>
</dbReference>
<dbReference type="InterPro" id="IPR050121">
    <property type="entry name" value="Cytochrome_P450_monoxygenase"/>
</dbReference>
<organism evidence="9 10">
    <name type="scientific">Penicillium cinerascens</name>
    <dbReference type="NCBI Taxonomy" id="70096"/>
    <lineage>
        <taxon>Eukaryota</taxon>
        <taxon>Fungi</taxon>
        <taxon>Dikarya</taxon>
        <taxon>Ascomycota</taxon>
        <taxon>Pezizomycotina</taxon>
        <taxon>Eurotiomycetes</taxon>
        <taxon>Eurotiomycetidae</taxon>
        <taxon>Eurotiales</taxon>
        <taxon>Aspergillaceae</taxon>
        <taxon>Penicillium</taxon>
    </lineage>
</organism>
<name>A0A9W9JK10_9EURO</name>
<dbReference type="OrthoDB" id="3945418at2759"/>
<evidence type="ECO:0000313" key="9">
    <source>
        <dbReference type="EMBL" id="KAJ5198303.1"/>
    </source>
</evidence>
<keyword evidence="5" id="KW-0560">Oxidoreductase</keyword>
<keyword evidence="10" id="KW-1185">Reference proteome</keyword>
<reference evidence="9" key="1">
    <citation type="submission" date="2022-12" db="EMBL/GenBank/DDBJ databases">
        <authorList>
            <person name="Petersen C."/>
        </authorList>
    </citation>
    <scope>NUCLEOTIDE SEQUENCE</scope>
    <source>
        <strain evidence="9">IBT 15544</strain>
    </source>
</reference>
<comment type="cofactor">
    <cofactor evidence="1 8">
        <name>heme</name>
        <dbReference type="ChEBI" id="CHEBI:30413"/>
    </cofactor>
</comment>
<dbReference type="InterPro" id="IPR036396">
    <property type="entry name" value="Cyt_P450_sf"/>
</dbReference>